<dbReference type="CTD" id="47942"/>
<evidence type="ECO:0000313" key="10">
    <source>
        <dbReference type="RefSeq" id="XP_018016512.2"/>
    </source>
</evidence>
<dbReference type="PANTHER" id="PTHR12965">
    <property type="entry name" value="VACUOLAR PROTEIN SORTING 54"/>
    <property type="match status" value="1"/>
</dbReference>
<evidence type="ECO:0000256" key="2">
    <source>
        <dbReference type="ARBA" id="ARBA00009150"/>
    </source>
</evidence>
<gene>
    <name evidence="10" type="primary">LOC108673232</name>
</gene>
<comment type="similarity">
    <text evidence="2">Belongs to the VPS54 family.</text>
</comment>
<feature type="region of interest" description="Disordered" evidence="7">
    <location>
        <begin position="192"/>
        <end position="223"/>
    </location>
</feature>
<feature type="compositionally biased region" description="Polar residues" evidence="7">
    <location>
        <begin position="784"/>
        <end position="798"/>
    </location>
</feature>
<dbReference type="GO" id="GO:0042147">
    <property type="term" value="P:retrograde transport, endosome to Golgi"/>
    <property type="evidence" value="ECO:0007669"/>
    <property type="project" value="InterPro"/>
</dbReference>
<keyword evidence="3" id="KW-0813">Transport</keyword>
<keyword evidence="5" id="KW-0333">Golgi apparatus</keyword>
<dbReference type="AlphaFoldDB" id="A0A8B7NS19"/>
<dbReference type="KEGG" id="hazt:108673232"/>
<feature type="compositionally biased region" description="Polar residues" evidence="7">
    <location>
        <begin position="825"/>
        <end position="835"/>
    </location>
</feature>
<organism evidence="9 10">
    <name type="scientific">Hyalella azteca</name>
    <name type="common">Amphipod</name>
    <dbReference type="NCBI Taxonomy" id="294128"/>
    <lineage>
        <taxon>Eukaryota</taxon>
        <taxon>Metazoa</taxon>
        <taxon>Ecdysozoa</taxon>
        <taxon>Arthropoda</taxon>
        <taxon>Crustacea</taxon>
        <taxon>Multicrustacea</taxon>
        <taxon>Malacostraca</taxon>
        <taxon>Eumalacostraca</taxon>
        <taxon>Peracarida</taxon>
        <taxon>Amphipoda</taxon>
        <taxon>Senticaudata</taxon>
        <taxon>Talitrida</taxon>
        <taxon>Talitroidea</taxon>
        <taxon>Hyalellidae</taxon>
        <taxon>Hyalella</taxon>
    </lineage>
</organism>
<dbReference type="Pfam" id="PF07928">
    <property type="entry name" value="Vps54"/>
    <property type="match status" value="1"/>
</dbReference>
<feature type="region of interest" description="Disordered" evidence="7">
    <location>
        <begin position="281"/>
        <end position="303"/>
    </location>
</feature>
<dbReference type="Proteomes" id="UP000694843">
    <property type="component" value="Unplaced"/>
</dbReference>
<feature type="compositionally biased region" description="Low complexity" evidence="7">
    <location>
        <begin position="281"/>
        <end position="302"/>
    </location>
</feature>
<dbReference type="GO" id="GO:0006896">
    <property type="term" value="P:Golgi to vacuole transport"/>
    <property type="evidence" value="ECO:0007669"/>
    <property type="project" value="TreeGrafter"/>
</dbReference>
<dbReference type="GO" id="GO:0019905">
    <property type="term" value="F:syntaxin binding"/>
    <property type="evidence" value="ECO:0007669"/>
    <property type="project" value="TreeGrafter"/>
</dbReference>
<evidence type="ECO:0000256" key="4">
    <source>
        <dbReference type="ARBA" id="ARBA00022927"/>
    </source>
</evidence>
<dbReference type="GO" id="GO:0005829">
    <property type="term" value="C:cytosol"/>
    <property type="evidence" value="ECO:0007669"/>
    <property type="project" value="GOC"/>
</dbReference>
<accession>A0A8B7NS19</accession>
<protein>
    <submittedName>
        <fullName evidence="10">Vacuolar protein sorting-associated protein 54</fullName>
    </submittedName>
</protein>
<dbReference type="PANTHER" id="PTHR12965:SF0">
    <property type="entry name" value="VACUOLAR PROTEIN SORTING-ASSOCIATED PROTEIN 54"/>
    <property type="match status" value="1"/>
</dbReference>
<feature type="compositionally biased region" description="Polar residues" evidence="7">
    <location>
        <begin position="707"/>
        <end position="720"/>
    </location>
</feature>
<dbReference type="InterPro" id="IPR012501">
    <property type="entry name" value="Vps54_C"/>
</dbReference>
<evidence type="ECO:0000313" key="9">
    <source>
        <dbReference type="Proteomes" id="UP000694843"/>
    </source>
</evidence>
<feature type="compositionally biased region" description="Basic and acidic residues" evidence="7">
    <location>
        <begin position="764"/>
        <end position="776"/>
    </location>
</feature>
<dbReference type="InterPro" id="IPR039745">
    <property type="entry name" value="Vps54"/>
</dbReference>
<name>A0A8B7NS19_HYAAZ</name>
<evidence type="ECO:0000256" key="1">
    <source>
        <dbReference type="ARBA" id="ARBA00004601"/>
    </source>
</evidence>
<evidence type="ECO:0000256" key="3">
    <source>
        <dbReference type="ARBA" id="ARBA00022448"/>
    </source>
</evidence>
<sequence length="1093" mass="119228">MSLSQSASQPHHSANLKQSQMLALKDHAETDRLQSQFQCTICSSQPDFVQYTSFKRHLRQHHCKVEGGSFVCLYGTHGVCPSLPLEGVNASDYDQHVMRQHSHTVQLSSTGSSVHCSSGHGSTTALHTEEAWGIYSAVQNLPSVLHDPKKGMMRDFFTKTWGETFVELRSIPQHVALPQVLPRHVESYNRRMRRRSRNLQQKPAEPLHSDPHATGSLTADPLNPAGHGRAAALADIPALFFSSSFNLDDPATFYSVFPHLAAGREVPGGVLDTPATTAGAATAAGGVSGPSSAPHAALSSASDGRSVTQLQDKLLQHLEAVEGSMSAHIALKSGAFFQSMSHLGDHLHQLRSNHSLVLQLRHEAYHYISNDDIHHPQLEMMSAVRAVQNTIQVMLGRREFITALDLITTASQLIASDLTTIRSFRNVSAELSEQVSIIEKMVRADFVKYVSEDLNRPFDDPTPLLQQDQLIAVVLTAVVLTPQCRCLTSLLQRHSAMVAVMVQAVQVSAGRGEATSEVKAASIVHMASCGGVASEWCDRALRGLADARATAADFAHDRCGKLLHARSRDAGLARATVQQLQQLCSITEDFCSSTTQLCGRSSTALSMALQGHCVAFVQSFHADREALLRASLSTETWQVVRAPPALQQQLVLFTADLPVDATAATNNHSCLDHPAASSNPTINTSNHLDNSCNPAISSCDHLDNSSNPTLTSFNPQTNLANPPYNIPLSDSNDRLSQEIQKSLDTESKEAAYGQEALRLPQDPEALHIPHDKELRRKPPYLNMSDLSSISDQNKNLQSPPELGDVERKEHESAGDNFTLGDDSDSSLAPRTVTKSSTTATSIVGEALVVEGEEYLVVAVGVVVVRLVVEYAECAATINQAAPNLLSNLADLLRRYNCETCRLLLEAGAVCSGGLRTVTTRHLALAHRSLRLLRALLPHVLRRFLRCAVKPATATKTIAQLERELGEHCAAIEDKIVGVAAPQAGRCLEEWVARSPVPSPSITSLLRVLTRLHQALATVLTHRQVCRIFARLTEAVQEAMRSRLLLLGVQPVGPQSWVVTSELTFYFNHLASLRVDLDVTQEQFSRELWRRRSS</sequence>
<reference evidence="10" key="1">
    <citation type="submission" date="2025-08" db="UniProtKB">
        <authorList>
            <consortium name="RefSeq"/>
        </authorList>
    </citation>
    <scope>IDENTIFICATION</scope>
    <source>
        <tissue evidence="10">Whole organism</tissue>
    </source>
</reference>
<feature type="region of interest" description="Disordered" evidence="7">
    <location>
        <begin position="707"/>
        <end position="835"/>
    </location>
</feature>
<dbReference type="Gene3D" id="1.20.1280.130">
    <property type="match status" value="1"/>
</dbReference>
<dbReference type="OMA" id="QKQAVML"/>
<dbReference type="OrthoDB" id="10259024at2759"/>
<evidence type="ECO:0000256" key="5">
    <source>
        <dbReference type="ARBA" id="ARBA00023034"/>
    </source>
</evidence>
<evidence type="ECO:0000259" key="8">
    <source>
        <dbReference type="Pfam" id="PF07928"/>
    </source>
</evidence>
<evidence type="ECO:0000256" key="6">
    <source>
        <dbReference type="ARBA" id="ARBA00023054"/>
    </source>
</evidence>
<keyword evidence="4" id="KW-0653">Protein transport</keyword>
<dbReference type="GeneID" id="108673232"/>
<keyword evidence="6" id="KW-0175">Coiled coil</keyword>
<evidence type="ECO:0000256" key="7">
    <source>
        <dbReference type="SAM" id="MobiDB-lite"/>
    </source>
</evidence>
<dbReference type="RefSeq" id="XP_018016512.2">
    <property type="nucleotide sequence ID" value="XM_018161023.2"/>
</dbReference>
<feature type="compositionally biased region" description="Basic and acidic residues" evidence="7">
    <location>
        <begin position="731"/>
        <end position="749"/>
    </location>
</feature>
<proteinExistence type="inferred from homology"/>
<dbReference type="GO" id="GO:0015031">
    <property type="term" value="P:protein transport"/>
    <property type="evidence" value="ECO:0007669"/>
    <property type="project" value="UniProtKB-KW"/>
</dbReference>
<keyword evidence="9" id="KW-1185">Reference proteome</keyword>
<comment type="subcellular location">
    <subcellularLocation>
        <location evidence="1">Golgi apparatus</location>
        <location evidence="1">trans-Golgi network</location>
    </subcellularLocation>
</comment>
<dbReference type="GO" id="GO:0000938">
    <property type="term" value="C:GARP complex"/>
    <property type="evidence" value="ECO:0007669"/>
    <property type="project" value="InterPro"/>
</dbReference>
<feature type="compositionally biased region" description="Basic and acidic residues" evidence="7">
    <location>
        <begin position="804"/>
        <end position="813"/>
    </location>
</feature>
<feature type="domain" description="Vacuolar protein sorting-associated protein 54 C-terminal" evidence="8">
    <location>
        <begin position="852"/>
        <end position="977"/>
    </location>
</feature>